<dbReference type="EMBL" id="PEWA01000052">
    <property type="protein sequence ID" value="PIU73172.1"/>
    <property type="molecule type" value="Genomic_DNA"/>
</dbReference>
<accession>A0A2M7ARD4</accession>
<feature type="domain" description="Glycosyltransferase 2-like" evidence="1">
    <location>
        <begin position="13"/>
        <end position="135"/>
    </location>
</feature>
<dbReference type="InterPro" id="IPR029044">
    <property type="entry name" value="Nucleotide-diphossugar_trans"/>
</dbReference>
<dbReference type="SUPFAM" id="SSF53448">
    <property type="entry name" value="Nucleotide-diphospho-sugar transferases"/>
    <property type="match status" value="1"/>
</dbReference>
<evidence type="ECO:0000259" key="1">
    <source>
        <dbReference type="Pfam" id="PF00535"/>
    </source>
</evidence>
<dbReference type="Gene3D" id="3.90.550.10">
    <property type="entry name" value="Spore Coat Polysaccharide Biosynthesis Protein SpsA, Chain A"/>
    <property type="match status" value="1"/>
</dbReference>
<dbReference type="Pfam" id="PF00535">
    <property type="entry name" value="Glycos_transf_2"/>
    <property type="match status" value="1"/>
</dbReference>
<evidence type="ECO:0000313" key="2">
    <source>
        <dbReference type="EMBL" id="PIU73172.1"/>
    </source>
</evidence>
<organism evidence="2 3">
    <name type="scientific">Candidatus Shapirobacteria bacterium CG06_land_8_20_14_3_00_40_12</name>
    <dbReference type="NCBI Taxonomy" id="1974881"/>
    <lineage>
        <taxon>Bacteria</taxon>
        <taxon>Candidatus Shapironibacteriota</taxon>
    </lineage>
</organism>
<dbReference type="Proteomes" id="UP000231407">
    <property type="component" value="Unassembled WGS sequence"/>
</dbReference>
<protein>
    <recommendedName>
        <fullName evidence="1">Glycosyltransferase 2-like domain-containing protein</fullName>
    </recommendedName>
</protein>
<dbReference type="AlphaFoldDB" id="A0A2M7ARD4"/>
<comment type="caution">
    <text evidence="2">The sequence shown here is derived from an EMBL/GenBank/DDBJ whole genome shotgun (WGS) entry which is preliminary data.</text>
</comment>
<proteinExistence type="predicted"/>
<dbReference type="PANTHER" id="PTHR43179">
    <property type="entry name" value="RHAMNOSYLTRANSFERASE WBBL"/>
    <property type="match status" value="1"/>
</dbReference>
<dbReference type="CDD" id="cd04186">
    <property type="entry name" value="GT_2_like_c"/>
    <property type="match status" value="1"/>
</dbReference>
<reference evidence="3" key="1">
    <citation type="submission" date="2017-09" db="EMBL/GenBank/DDBJ databases">
        <title>Depth-based differentiation of microbial function through sediment-hosted aquifers and enrichment of novel symbionts in the deep terrestrial subsurface.</title>
        <authorList>
            <person name="Probst A.J."/>
            <person name="Ladd B."/>
            <person name="Jarett J.K."/>
            <person name="Geller-Mcgrath D.E."/>
            <person name="Sieber C.M.K."/>
            <person name="Emerson J.B."/>
            <person name="Anantharaman K."/>
            <person name="Thomas B.C."/>
            <person name="Malmstrom R."/>
            <person name="Stieglmeier M."/>
            <person name="Klingl A."/>
            <person name="Woyke T."/>
            <person name="Ryan C.M."/>
            <person name="Banfield J.F."/>
        </authorList>
    </citation>
    <scope>NUCLEOTIDE SEQUENCE [LARGE SCALE GENOMIC DNA]</scope>
</reference>
<gene>
    <name evidence="2" type="ORF">COS78_03820</name>
</gene>
<dbReference type="InterPro" id="IPR001173">
    <property type="entry name" value="Glyco_trans_2-like"/>
</dbReference>
<name>A0A2M7ARD4_9BACT</name>
<dbReference type="PANTHER" id="PTHR43179:SF7">
    <property type="entry name" value="RHAMNOSYLTRANSFERASE WBBL"/>
    <property type="match status" value="1"/>
</dbReference>
<sequence length="318" mass="36370">MKKSSPRNNPILSVVILNYNAKDFLKNLINSIDRSKLGRFFIEIIIADNASTDNSFSLAKATCQKNPQIKYIFRRNSGNVGFAAGNNQGLTVTDNNSKYVLFLNPDTTVKTDTFYQMIKFFEDNPRVDAATCDLILALTGLTQLESHRGFPTPWNAFCHFFGFGLPKLFPQSKILNGYFLGNLDYSQTQPIDACVGAFFMLKRSVGNSVGWWNEKYFFYGEDLDFCWQLKQHGFSLFFFPGTQTIHYQGVSSGGINQKQKLSAASRVTKVKVAQASTTAMRIFYQENLIHHYPVYLRWIVWLGVDLLEFYRIFKAKYL</sequence>
<evidence type="ECO:0000313" key="3">
    <source>
        <dbReference type="Proteomes" id="UP000231407"/>
    </source>
</evidence>